<dbReference type="Gene3D" id="3.10.10.10">
    <property type="entry name" value="HIV Type 1 Reverse Transcriptase, subunit A, domain 1"/>
    <property type="match status" value="1"/>
</dbReference>
<evidence type="ECO:0000313" key="1">
    <source>
        <dbReference type="EMBL" id="KAJ8048498.1"/>
    </source>
</evidence>
<dbReference type="PANTHER" id="PTHR37984:SF15">
    <property type="entry name" value="INTEGRASE CATALYTIC DOMAIN-CONTAINING PROTEIN"/>
    <property type="match status" value="1"/>
</dbReference>
<dbReference type="EMBL" id="JAIZAY010000001">
    <property type="protein sequence ID" value="KAJ8048655.1"/>
    <property type="molecule type" value="Genomic_DNA"/>
</dbReference>
<dbReference type="EMBL" id="JAIZAY010000001">
    <property type="protein sequence ID" value="KAJ8048498.1"/>
    <property type="molecule type" value="Genomic_DNA"/>
</dbReference>
<dbReference type="PANTHER" id="PTHR37984">
    <property type="entry name" value="PROTEIN CBG26694"/>
    <property type="match status" value="1"/>
</dbReference>
<organism evidence="1 3">
    <name type="scientific">Holothuria leucospilota</name>
    <name type="common">Black long sea cucumber</name>
    <name type="synonym">Mertensiothuria leucospilota</name>
    <dbReference type="NCBI Taxonomy" id="206669"/>
    <lineage>
        <taxon>Eukaryota</taxon>
        <taxon>Metazoa</taxon>
        <taxon>Echinodermata</taxon>
        <taxon>Eleutherozoa</taxon>
        <taxon>Echinozoa</taxon>
        <taxon>Holothuroidea</taxon>
        <taxon>Aspidochirotacea</taxon>
        <taxon>Aspidochirotida</taxon>
        <taxon>Holothuriidae</taxon>
        <taxon>Holothuria</taxon>
    </lineage>
</organism>
<accession>A0A9Q1CNJ8</accession>
<sequence length="69" mass="7846">MFTNEIGVIKGFQHKPELKLDVQPVQQNLRRIPFAVRDKLTHELRKLEAQGIIEKVPGASDWVSPIVDA</sequence>
<name>A0A9Q1CNJ8_HOLLE</name>
<dbReference type="Proteomes" id="UP001152320">
    <property type="component" value="Chromosome 1"/>
</dbReference>
<protein>
    <submittedName>
        <fullName evidence="1">Uncharacterized protein</fullName>
    </submittedName>
</protein>
<reference evidence="1" key="1">
    <citation type="submission" date="2021-10" db="EMBL/GenBank/DDBJ databases">
        <title>Tropical sea cucumber genome reveals ecological adaptation and Cuvierian tubules defense mechanism.</title>
        <authorList>
            <person name="Chen T."/>
        </authorList>
    </citation>
    <scope>NUCLEOTIDE SEQUENCE</scope>
    <source>
        <strain evidence="1">Nanhai2018</strain>
        <tissue evidence="1">Muscle</tissue>
    </source>
</reference>
<dbReference type="InterPro" id="IPR050951">
    <property type="entry name" value="Retrovirus_Pol_polyprotein"/>
</dbReference>
<dbReference type="InterPro" id="IPR043502">
    <property type="entry name" value="DNA/RNA_pol_sf"/>
</dbReference>
<proteinExistence type="predicted"/>
<gene>
    <name evidence="1" type="ORF">HOLleu_00839</name>
    <name evidence="2" type="ORF">HOLleu_01056</name>
</gene>
<dbReference type="SUPFAM" id="SSF56672">
    <property type="entry name" value="DNA/RNA polymerases"/>
    <property type="match status" value="1"/>
</dbReference>
<evidence type="ECO:0000313" key="3">
    <source>
        <dbReference type="Proteomes" id="UP001152320"/>
    </source>
</evidence>
<evidence type="ECO:0000313" key="2">
    <source>
        <dbReference type="EMBL" id="KAJ8048655.1"/>
    </source>
</evidence>
<dbReference type="AlphaFoldDB" id="A0A9Q1CNJ8"/>
<keyword evidence="3" id="KW-1185">Reference proteome</keyword>
<dbReference type="OrthoDB" id="5978043at2759"/>
<comment type="caution">
    <text evidence="1">The sequence shown here is derived from an EMBL/GenBank/DDBJ whole genome shotgun (WGS) entry which is preliminary data.</text>
</comment>